<reference evidence="11 12" key="1">
    <citation type="submission" date="2019-02" db="EMBL/GenBank/DDBJ databases">
        <title>Deep-cultivation of Planctomycetes and their phenomic and genomic characterization uncovers novel biology.</title>
        <authorList>
            <person name="Wiegand S."/>
            <person name="Jogler M."/>
            <person name="Boedeker C."/>
            <person name="Pinto D."/>
            <person name="Vollmers J."/>
            <person name="Rivas-Marin E."/>
            <person name="Kohn T."/>
            <person name="Peeters S.H."/>
            <person name="Heuer A."/>
            <person name="Rast P."/>
            <person name="Oberbeckmann S."/>
            <person name="Bunk B."/>
            <person name="Jeske O."/>
            <person name="Meyerdierks A."/>
            <person name="Storesund J.E."/>
            <person name="Kallscheuer N."/>
            <person name="Luecker S."/>
            <person name="Lage O.M."/>
            <person name="Pohl T."/>
            <person name="Merkel B.J."/>
            <person name="Hornburger P."/>
            <person name="Mueller R.-W."/>
            <person name="Bruemmer F."/>
            <person name="Labrenz M."/>
            <person name="Spormann A.M."/>
            <person name="Op den Camp H."/>
            <person name="Overmann J."/>
            <person name="Amann R."/>
            <person name="Jetten M.S.M."/>
            <person name="Mascher T."/>
            <person name="Medema M.H."/>
            <person name="Devos D.P."/>
            <person name="Kaster A.-K."/>
            <person name="Ovreas L."/>
            <person name="Rohde M."/>
            <person name="Galperin M.Y."/>
            <person name="Jogler C."/>
        </authorList>
    </citation>
    <scope>NUCLEOTIDE SEQUENCE [LARGE SCALE GENOMIC DNA]</scope>
    <source>
        <strain evidence="11 12">Pan216</strain>
    </source>
</reference>
<organism evidence="11 12">
    <name type="scientific">Kolteria novifilia</name>
    <dbReference type="NCBI Taxonomy" id="2527975"/>
    <lineage>
        <taxon>Bacteria</taxon>
        <taxon>Pseudomonadati</taxon>
        <taxon>Planctomycetota</taxon>
        <taxon>Planctomycetia</taxon>
        <taxon>Kolteriales</taxon>
        <taxon>Kolteriaceae</taxon>
        <taxon>Kolteria</taxon>
    </lineage>
</organism>
<keyword evidence="11" id="KW-0378">Hydrolase</keyword>
<feature type="domain" description="ABC transporter" evidence="10">
    <location>
        <begin position="10"/>
        <end position="245"/>
    </location>
</feature>
<evidence type="ECO:0000313" key="11">
    <source>
        <dbReference type="EMBL" id="QDU61897.1"/>
    </source>
</evidence>
<keyword evidence="2" id="KW-0813">Transport</keyword>
<evidence type="ECO:0000256" key="7">
    <source>
        <dbReference type="ARBA" id="ARBA00022840"/>
    </source>
</evidence>
<dbReference type="KEGG" id="knv:Pan216_27620"/>
<gene>
    <name evidence="11" type="primary">rbsA_2</name>
    <name evidence="11" type="ORF">Pan216_27620</name>
</gene>
<evidence type="ECO:0000313" key="12">
    <source>
        <dbReference type="Proteomes" id="UP000317093"/>
    </source>
</evidence>
<name>A0A518B4K1_9BACT</name>
<evidence type="ECO:0000256" key="4">
    <source>
        <dbReference type="ARBA" id="ARBA00022597"/>
    </source>
</evidence>
<evidence type="ECO:0000256" key="5">
    <source>
        <dbReference type="ARBA" id="ARBA00022737"/>
    </source>
</evidence>
<sequence>MIEATQAPRLRIAGIEKSFPGVRALRGVDLELQAGEVVALLGENGAGKSTLIKILGGAIAPDAGTITIEGTEREITSPVESQQAGIAVIYQEFNLIPALSARENIFLGQEPATAGFIHGRDERRRAKQLFDRIGVLVDLDKPCRQLSIAQQQAVEIAKALALRSRIIVMDEPSATLTPHEVESLFAIIRELKEQGIGVIYVSHRLDEIFAIADRVLVMRDGERVGAKPIGEVSRDELIEMMVGRALENEFPKRSVSIAEPRLVVRKLSRGDTVREVSFDIRRGELVALTGLVGAGRTETARLIFGADRAESGSVSLDGKPLRLRRPADAIRAGICLLTEDRKDQGLVLGQSVLENFTLPNLPSLSRLGFVLPNRQRTRFASYVDQLGIKLAHPSVLAKTLSGGNQQKVVLAKWLETNSEVVIFDEPTRGIDVGAKFEIYELMNRLVETGKSILMISSELPEVLGMADRILVMHGGSIVGEIDDVTSATQEQIMALAVTSPAAFGNPTSR</sequence>
<proteinExistence type="predicted"/>
<dbReference type="InterPro" id="IPR027417">
    <property type="entry name" value="P-loop_NTPase"/>
</dbReference>
<dbReference type="InterPro" id="IPR017871">
    <property type="entry name" value="ABC_transporter-like_CS"/>
</dbReference>
<dbReference type="GO" id="GO:0005886">
    <property type="term" value="C:plasma membrane"/>
    <property type="evidence" value="ECO:0007669"/>
    <property type="project" value="UniProtKB-SubCell"/>
</dbReference>
<dbReference type="SMART" id="SM00382">
    <property type="entry name" value="AAA"/>
    <property type="match status" value="2"/>
</dbReference>
<keyword evidence="4" id="KW-0762">Sugar transport</keyword>
<keyword evidence="5" id="KW-0677">Repeat</keyword>
<feature type="domain" description="ABC transporter" evidence="10">
    <location>
        <begin position="258"/>
        <end position="499"/>
    </location>
</feature>
<keyword evidence="7 11" id="KW-0067">ATP-binding</keyword>
<keyword evidence="6" id="KW-0547">Nucleotide-binding</keyword>
<dbReference type="GO" id="GO:0005524">
    <property type="term" value="F:ATP binding"/>
    <property type="evidence" value="ECO:0007669"/>
    <property type="project" value="UniProtKB-KW"/>
</dbReference>
<dbReference type="InterPro" id="IPR003593">
    <property type="entry name" value="AAA+_ATPase"/>
</dbReference>
<keyword evidence="8" id="KW-1278">Translocase</keyword>
<dbReference type="CDD" id="cd03215">
    <property type="entry name" value="ABC_Carb_Monos_II"/>
    <property type="match status" value="1"/>
</dbReference>
<evidence type="ECO:0000256" key="8">
    <source>
        <dbReference type="ARBA" id="ARBA00022967"/>
    </source>
</evidence>
<keyword evidence="3" id="KW-1003">Cell membrane</keyword>
<dbReference type="PROSITE" id="PS00211">
    <property type="entry name" value="ABC_TRANSPORTER_1"/>
    <property type="match status" value="1"/>
</dbReference>
<evidence type="ECO:0000256" key="2">
    <source>
        <dbReference type="ARBA" id="ARBA00022448"/>
    </source>
</evidence>
<evidence type="ECO:0000259" key="10">
    <source>
        <dbReference type="PROSITE" id="PS50893"/>
    </source>
</evidence>
<dbReference type="PANTHER" id="PTHR43790:SF3">
    <property type="entry name" value="D-ALLOSE IMPORT ATP-BINDING PROTEIN ALSA-RELATED"/>
    <property type="match status" value="1"/>
</dbReference>
<accession>A0A518B4K1</accession>
<dbReference type="SUPFAM" id="SSF52540">
    <property type="entry name" value="P-loop containing nucleoside triphosphate hydrolases"/>
    <property type="match status" value="2"/>
</dbReference>
<evidence type="ECO:0000256" key="3">
    <source>
        <dbReference type="ARBA" id="ARBA00022475"/>
    </source>
</evidence>
<protein>
    <submittedName>
        <fullName evidence="11">Ribose import ATP-binding protein RbsA</fullName>
        <ecNumber evidence="11">3.6.3.17</ecNumber>
    </submittedName>
</protein>
<dbReference type="CDD" id="cd03216">
    <property type="entry name" value="ABC_Carb_Monos_I"/>
    <property type="match status" value="1"/>
</dbReference>
<dbReference type="EMBL" id="CP036279">
    <property type="protein sequence ID" value="QDU61897.1"/>
    <property type="molecule type" value="Genomic_DNA"/>
</dbReference>
<dbReference type="FunFam" id="3.40.50.300:FF:000127">
    <property type="entry name" value="Ribose import ATP-binding protein RbsA"/>
    <property type="match status" value="1"/>
</dbReference>
<dbReference type="EC" id="3.6.3.17" evidence="11"/>
<dbReference type="PROSITE" id="PS50893">
    <property type="entry name" value="ABC_TRANSPORTER_2"/>
    <property type="match status" value="2"/>
</dbReference>
<keyword evidence="12" id="KW-1185">Reference proteome</keyword>
<keyword evidence="9" id="KW-0472">Membrane</keyword>
<evidence type="ECO:0000256" key="9">
    <source>
        <dbReference type="ARBA" id="ARBA00023136"/>
    </source>
</evidence>
<comment type="subcellular location">
    <subcellularLocation>
        <location evidence="1">Cell membrane</location>
        <topology evidence="1">Peripheral membrane protein</topology>
    </subcellularLocation>
</comment>
<evidence type="ECO:0000256" key="1">
    <source>
        <dbReference type="ARBA" id="ARBA00004202"/>
    </source>
</evidence>
<dbReference type="Proteomes" id="UP000317093">
    <property type="component" value="Chromosome"/>
</dbReference>
<dbReference type="GO" id="GO:0016887">
    <property type="term" value="F:ATP hydrolysis activity"/>
    <property type="evidence" value="ECO:0007669"/>
    <property type="project" value="InterPro"/>
</dbReference>
<evidence type="ECO:0000256" key="6">
    <source>
        <dbReference type="ARBA" id="ARBA00022741"/>
    </source>
</evidence>
<dbReference type="RefSeq" id="WP_419193612.1">
    <property type="nucleotide sequence ID" value="NZ_CP036279.1"/>
</dbReference>
<dbReference type="AlphaFoldDB" id="A0A518B4K1"/>
<dbReference type="InterPro" id="IPR050107">
    <property type="entry name" value="ABC_carbohydrate_import_ATPase"/>
</dbReference>
<dbReference type="Gene3D" id="3.40.50.300">
    <property type="entry name" value="P-loop containing nucleotide triphosphate hydrolases"/>
    <property type="match status" value="2"/>
</dbReference>
<dbReference type="Pfam" id="PF00005">
    <property type="entry name" value="ABC_tran"/>
    <property type="match status" value="2"/>
</dbReference>
<dbReference type="InterPro" id="IPR003439">
    <property type="entry name" value="ABC_transporter-like_ATP-bd"/>
</dbReference>
<dbReference type="PANTHER" id="PTHR43790">
    <property type="entry name" value="CARBOHYDRATE TRANSPORT ATP-BINDING PROTEIN MG119-RELATED"/>
    <property type="match status" value="1"/>
</dbReference>